<evidence type="ECO:0000313" key="4">
    <source>
        <dbReference type="EMBL" id="SDJ98982.1"/>
    </source>
</evidence>
<dbReference type="Proteomes" id="UP000199382">
    <property type="component" value="Unassembled WGS sequence"/>
</dbReference>
<dbReference type="GO" id="GO:0003955">
    <property type="term" value="F:NAD(P)H dehydrogenase (quinone) activity"/>
    <property type="evidence" value="ECO:0007669"/>
    <property type="project" value="TreeGrafter"/>
</dbReference>
<keyword evidence="5" id="KW-1185">Reference proteome</keyword>
<dbReference type="RefSeq" id="WP_093157275.1">
    <property type="nucleotide sequence ID" value="NZ_FNEK01000028.1"/>
</dbReference>
<dbReference type="GO" id="GO:0005829">
    <property type="term" value="C:cytosol"/>
    <property type="evidence" value="ECO:0007669"/>
    <property type="project" value="TreeGrafter"/>
</dbReference>
<sequence>MTNTLVVSAHPEPDSFTAAWARASAEAAAGAGDVATSDLYAMGFDPAERAELYRHEGRFDPLRVQEAAAAAGTLPPELAAEVAKIRAADLLILHFPIWWFGPPAMLKGWFDRALVHGALHAVERRFEDGPCAGKRALMCVSTGCRAEECGPDGREGDLRLLLWPLAHALRYCGFTVLEPVCVHEVHGYHEAPARDAFAARIACVLEQQAAVIDGLASRPVWASNPSSDFDSLGRLLPGAPVLSPFIRHA</sequence>
<dbReference type="OrthoDB" id="9798454at2"/>
<dbReference type="InterPro" id="IPR003680">
    <property type="entry name" value="Flavodoxin_fold"/>
</dbReference>
<dbReference type="AlphaFoldDB" id="A0A1G8Y849"/>
<organism evidence="4 5">
    <name type="scientific">Aliiruegeria lutimaris</name>
    <dbReference type="NCBI Taxonomy" id="571298"/>
    <lineage>
        <taxon>Bacteria</taxon>
        <taxon>Pseudomonadati</taxon>
        <taxon>Pseudomonadota</taxon>
        <taxon>Alphaproteobacteria</taxon>
        <taxon>Rhodobacterales</taxon>
        <taxon>Roseobacteraceae</taxon>
        <taxon>Aliiruegeria</taxon>
    </lineage>
</organism>
<evidence type="ECO:0000256" key="2">
    <source>
        <dbReference type="ARBA" id="ARBA00023002"/>
    </source>
</evidence>
<dbReference type="PANTHER" id="PTHR10204">
    <property type="entry name" value="NAD P H OXIDOREDUCTASE-RELATED"/>
    <property type="match status" value="1"/>
</dbReference>
<dbReference type="PANTHER" id="PTHR10204:SF34">
    <property type="entry name" value="NAD(P)H DEHYDROGENASE [QUINONE] 1 ISOFORM 1"/>
    <property type="match status" value="1"/>
</dbReference>
<dbReference type="EMBL" id="FNEK01000028">
    <property type="protein sequence ID" value="SDJ98982.1"/>
    <property type="molecule type" value="Genomic_DNA"/>
</dbReference>
<dbReference type="InterPro" id="IPR051545">
    <property type="entry name" value="NAD(P)H_dehydrogenase_qn"/>
</dbReference>
<evidence type="ECO:0000259" key="3">
    <source>
        <dbReference type="Pfam" id="PF02525"/>
    </source>
</evidence>
<evidence type="ECO:0000313" key="5">
    <source>
        <dbReference type="Proteomes" id="UP000199382"/>
    </source>
</evidence>
<evidence type="ECO:0000256" key="1">
    <source>
        <dbReference type="ARBA" id="ARBA00006252"/>
    </source>
</evidence>
<gene>
    <name evidence="4" type="ORF">SAMN04488026_102845</name>
</gene>
<keyword evidence="2" id="KW-0560">Oxidoreductase</keyword>
<dbReference type="Pfam" id="PF02525">
    <property type="entry name" value="Flavodoxin_2"/>
    <property type="match status" value="1"/>
</dbReference>
<proteinExistence type="inferred from homology"/>
<dbReference type="STRING" id="571298.SAMN04488026_102845"/>
<accession>A0A1G8Y849</accession>
<dbReference type="SUPFAM" id="SSF52218">
    <property type="entry name" value="Flavoproteins"/>
    <property type="match status" value="1"/>
</dbReference>
<feature type="domain" description="Flavodoxin-like fold" evidence="3">
    <location>
        <begin position="3"/>
        <end position="201"/>
    </location>
</feature>
<comment type="similarity">
    <text evidence="1">Belongs to the NAD(P)H dehydrogenase (quinone) family.</text>
</comment>
<name>A0A1G8Y849_9RHOB</name>
<dbReference type="Gene3D" id="3.40.50.360">
    <property type="match status" value="1"/>
</dbReference>
<reference evidence="4 5" key="1">
    <citation type="submission" date="2016-10" db="EMBL/GenBank/DDBJ databases">
        <authorList>
            <person name="de Groot N.N."/>
        </authorList>
    </citation>
    <scope>NUCLEOTIDE SEQUENCE [LARGE SCALE GENOMIC DNA]</scope>
    <source>
        <strain evidence="4 5">DSM 25294</strain>
    </source>
</reference>
<protein>
    <submittedName>
        <fullName evidence="4">NAD(P)H dehydrogenase (Quinone)</fullName>
    </submittedName>
</protein>
<dbReference type="InterPro" id="IPR029039">
    <property type="entry name" value="Flavoprotein-like_sf"/>
</dbReference>